<evidence type="ECO:0000313" key="2">
    <source>
        <dbReference type="Proteomes" id="UP001253193"/>
    </source>
</evidence>
<accession>A0AAW8Q345</accession>
<sequence>MNAKNLIVLFDLADWENKETQLINQISKLANEKPKRLVIINTNNAITERIMRYLVMVVWLGTETFIVESSFEPLMNHSFVKIRPSGSQTFDALTKEVDMHTIFEKRCGHRFLCDKDLLVQLPCDKSYHVVVKRAKATLERYERVLRIFNSFISAGHCCGISYANN</sequence>
<dbReference type="AlphaFoldDB" id="A0AAW8Q345"/>
<proteinExistence type="predicted"/>
<dbReference type="EMBL" id="JAUHGG010000003">
    <property type="protein sequence ID" value="MDS1820903.1"/>
    <property type="molecule type" value="Genomic_DNA"/>
</dbReference>
<gene>
    <name evidence="1" type="ORF">QX249_09565</name>
</gene>
<dbReference type="Proteomes" id="UP001253193">
    <property type="component" value="Unassembled WGS sequence"/>
</dbReference>
<evidence type="ECO:0000313" key="1">
    <source>
        <dbReference type="EMBL" id="MDS1820903.1"/>
    </source>
</evidence>
<protein>
    <submittedName>
        <fullName evidence="1">Uncharacterized protein</fullName>
    </submittedName>
</protein>
<organism evidence="1 2">
    <name type="scientific">Vibrio parahaemolyticus</name>
    <dbReference type="NCBI Taxonomy" id="670"/>
    <lineage>
        <taxon>Bacteria</taxon>
        <taxon>Pseudomonadati</taxon>
        <taxon>Pseudomonadota</taxon>
        <taxon>Gammaproteobacteria</taxon>
        <taxon>Vibrionales</taxon>
        <taxon>Vibrionaceae</taxon>
        <taxon>Vibrio</taxon>
    </lineage>
</organism>
<dbReference type="RefSeq" id="WP_311019686.1">
    <property type="nucleotide sequence ID" value="NZ_JAUHGG010000003.1"/>
</dbReference>
<reference evidence="1" key="1">
    <citation type="submission" date="2023-06" db="EMBL/GenBank/DDBJ databases">
        <title>Genomic Diversity of Vibrio spp. and Metagenomic Analysis of Pathogens in Florida Gulf Coastal Waters Following Hurricane Ian.</title>
        <authorList>
            <person name="Brumfield K.D."/>
        </authorList>
    </citation>
    <scope>NUCLEOTIDE SEQUENCE</scope>
    <source>
        <strain evidence="1">WBS2B-138</strain>
    </source>
</reference>
<comment type="caution">
    <text evidence="1">The sequence shown here is derived from an EMBL/GenBank/DDBJ whole genome shotgun (WGS) entry which is preliminary data.</text>
</comment>
<name>A0AAW8Q345_VIBPH</name>